<evidence type="ECO:0000313" key="2">
    <source>
        <dbReference type="EMBL" id="RAI59140.1"/>
    </source>
</evidence>
<dbReference type="Pfam" id="PF08874">
    <property type="entry name" value="DUF1835"/>
    <property type="match status" value="1"/>
</dbReference>
<comment type="caution">
    <text evidence="2">The sequence shown here is derived from an EMBL/GenBank/DDBJ whole genome shotgun (WGS) entry which is preliminary data.</text>
</comment>
<sequence length="394" mass="42384">MRAGEPAALQRLRSRHPRGAAAAPRLAEAQLVIARELGLPSWPWLAAHVAALEDSRARIRQGAPPPDGAVPTLHLRCGCDIAPGLREAGFVGAFLEYADPLCQGPVLPGADWLEARIDFLHQSYSAGTGLDQAAIAARRQREEAALLAAADHPRVVLWFEQDSYDQLLLARCLAAFAERPPARLELISPGHYPGGTRFIGLGQLPPEALRLLWAERVPVSAAMLALGQAAWAALRAPDPRPLAALAAGTPDLPQLGRALRRHCQELPWAGDGLGLSERLILQLLAEAPRSAGAVFHALMMEREPLPWMTDLIGQAVIEGLRRGGTPLLAGRFEGADRHWPREHLSLTPEGRAVLAGGRDRMALGPTPRWVGGVRIPGAAPCWRWDEQAGGVAWG</sequence>
<reference evidence="3" key="1">
    <citation type="submission" date="2018-06" db="EMBL/GenBank/DDBJ databases">
        <authorList>
            <person name="Khan S.A."/>
        </authorList>
    </citation>
    <scope>NUCLEOTIDE SEQUENCE [LARGE SCALE GENOMIC DNA]</scope>
    <source>
        <strain evidence="3">DB-1506</strain>
    </source>
</reference>
<protein>
    <recommendedName>
        <fullName evidence="1">DUF1835 domain-containing protein</fullName>
    </recommendedName>
</protein>
<name>A0A327M891_9PROT</name>
<dbReference type="Proteomes" id="UP000249065">
    <property type="component" value="Unassembled WGS sequence"/>
</dbReference>
<organism evidence="2 3">
    <name type="scientific">Roseicella frigidaeris</name>
    <dbReference type="NCBI Taxonomy" id="2230885"/>
    <lineage>
        <taxon>Bacteria</taxon>
        <taxon>Pseudomonadati</taxon>
        <taxon>Pseudomonadota</taxon>
        <taxon>Alphaproteobacteria</taxon>
        <taxon>Acetobacterales</taxon>
        <taxon>Roseomonadaceae</taxon>
        <taxon>Roseicella</taxon>
    </lineage>
</organism>
<proteinExistence type="predicted"/>
<dbReference type="OrthoDB" id="127805at2"/>
<evidence type="ECO:0000259" key="1">
    <source>
        <dbReference type="Pfam" id="PF08874"/>
    </source>
</evidence>
<dbReference type="EMBL" id="QLIX01000006">
    <property type="protein sequence ID" value="RAI59140.1"/>
    <property type="molecule type" value="Genomic_DNA"/>
</dbReference>
<dbReference type="AlphaFoldDB" id="A0A327M891"/>
<dbReference type="InterPro" id="IPR014973">
    <property type="entry name" value="DUF1835"/>
</dbReference>
<evidence type="ECO:0000313" key="3">
    <source>
        <dbReference type="Proteomes" id="UP000249065"/>
    </source>
</evidence>
<accession>A0A327M891</accession>
<gene>
    <name evidence="2" type="ORF">DOO78_11155</name>
</gene>
<feature type="domain" description="DUF1835" evidence="1">
    <location>
        <begin position="74"/>
        <end position="178"/>
    </location>
</feature>
<keyword evidence="3" id="KW-1185">Reference proteome</keyword>